<dbReference type="Proteomes" id="UP000620156">
    <property type="component" value="Unassembled WGS sequence"/>
</dbReference>
<accession>A0A918BFK7</accession>
<proteinExistence type="predicted"/>
<protein>
    <submittedName>
        <fullName evidence="1">Lipoprotein</fullName>
    </submittedName>
</protein>
<dbReference type="Gene3D" id="1.10.4030.10">
    <property type="entry name" value="Porin chaperone SurA, peptide-binding domain"/>
    <property type="match status" value="1"/>
</dbReference>
<reference evidence="1" key="1">
    <citation type="journal article" date="2014" name="Int. J. Syst. Evol. Microbiol.">
        <title>Complete genome sequence of Corynebacterium casei LMG S-19264T (=DSM 44701T), isolated from a smear-ripened cheese.</title>
        <authorList>
            <consortium name="US DOE Joint Genome Institute (JGI-PGF)"/>
            <person name="Walter F."/>
            <person name="Albersmeier A."/>
            <person name="Kalinowski J."/>
            <person name="Ruckert C."/>
        </authorList>
    </citation>
    <scope>NUCLEOTIDE SEQUENCE</scope>
    <source>
        <strain evidence="1">JCM 3131</strain>
    </source>
</reference>
<keyword evidence="1" id="KW-0449">Lipoprotein</keyword>
<reference evidence="1" key="2">
    <citation type="submission" date="2020-09" db="EMBL/GenBank/DDBJ databases">
        <authorList>
            <person name="Sun Q."/>
            <person name="Ohkuma M."/>
        </authorList>
    </citation>
    <scope>NUCLEOTIDE SEQUENCE</scope>
    <source>
        <strain evidence="1">JCM 3131</strain>
    </source>
</reference>
<dbReference type="Pfam" id="PF13624">
    <property type="entry name" value="SurA_N_3"/>
    <property type="match status" value="1"/>
</dbReference>
<comment type="caution">
    <text evidence="1">The sequence shown here is derived from an EMBL/GenBank/DDBJ whole genome shotgun (WGS) entry which is preliminary data.</text>
</comment>
<sequence>MCARPSPDHRPAQWRCAPRTRLHKLSREATLHRRSRRRTALLLAAAIAAAGPALTACGNDAHPGAAAVVGDQRITVAQLENRVDEVRTAQRAATVDEAQYQQAVAGTGRLTRDTLHSMVLDRVLDRASADAGVRVSRKEIQDFRASLEEQAGGAQALETAWLQQYGVAPQRLDDNLRTEIQAQKLAAALGVDMNTDQGKAAFWQALSKASGELDVDINPRYGTWDVEKSSRADARTPWIREITAAAPRPA</sequence>
<dbReference type="AlphaFoldDB" id="A0A918BFK7"/>
<evidence type="ECO:0000313" key="1">
    <source>
        <dbReference type="EMBL" id="GGQ63521.1"/>
    </source>
</evidence>
<dbReference type="SUPFAM" id="SSF109998">
    <property type="entry name" value="Triger factor/SurA peptide-binding domain-like"/>
    <property type="match status" value="1"/>
</dbReference>
<evidence type="ECO:0000313" key="2">
    <source>
        <dbReference type="Proteomes" id="UP000620156"/>
    </source>
</evidence>
<name>A0A918BFK7_9ACTN</name>
<keyword evidence="2" id="KW-1185">Reference proteome</keyword>
<dbReference type="InterPro" id="IPR027304">
    <property type="entry name" value="Trigger_fact/SurA_dom_sf"/>
</dbReference>
<gene>
    <name evidence="1" type="ORF">GCM10010145_36740</name>
</gene>
<dbReference type="EMBL" id="BMQK01000007">
    <property type="protein sequence ID" value="GGQ63521.1"/>
    <property type="molecule type" value="Genomic_DNA"/>
</dbReference>
<organism evidence="1 2">
    <name type="scientific">Streptomyces ruber</name>
    <dbReference type="NCBI Taxonomy" id="83378"/>
    <lineage>
        <taxon>Bacteria</taxon>
        <taxon>Bacillati</taxon>
        <taxon>Actinomycetota</taxon>
        <taxon>Actinomycetes</taxon>
        <taxon>Kitasatosporales</taxon>
        <taxon>Streptomycetaceae</taxon>
        <taxon>Streptomyces</taxon>
    </lineage>
</organism>